<feature type="domain" description="HTH tetR-type" evidence="5">
    <location>
        <begin position="18"/>
        <end position="78"/>
    </location>
</feature>
<dbReference type="SUPFAM" id="SSF46689">
    <property type="entry name" value="Homeodomain-like"/>
    <property type="match status" value="1"/>
</dbReference>
<proteinExistence type="predicted"/>
<keyword evidence="1" id="KW-0805">Transcription regulation</keyword>
<keyword evidence="7" id="KW-1185">Reference proteome</keyword>
<dbReference type="AlphaFoldDB" id="A0A8J3INQ0"/>
<dbReference type="EMBL" id="BNJK01000001">
    <property type="protein sequence ID" value="GHO94317.1"/>
    <property type="molecule type" value="Genomic_DNA"/>
</dbReference>
<evidence type="ECO:0000256" key="3">
    <source>
        <dbReference type="ARBA" id="ARBA00023163"/>
    </source>
</evidence>
<dbReference type="GO" id="GO:0000976">
    <property type="term" value="F:transcription cis-regulatory region binding"/>
    <property type="evidence" value="ECO:0007669"/>
    <property type="project" value="TreeGrafter"/>
</dbReference>
<dbReference type="PANTHER" id="PTHR30055">
    <property type="entry name" value="HTH-TYPE TRANSCRIPTIONAL REGULATOR RUTR"/>
    <property type="match status" value="1"/>
</dbReference>
<evidence type="ECO:0000313" key="6">
    <source>
        <dbReference type="EMBL" id="GHO94317.1"/>
    </source>
</evidence>
<dbReference type="PANTHER" id="PTHR30055:SF234">
    <property type="entry name" value="HTH-TYPE TRANSCRIPTIONAL REGULATOR BETI"/>
    <property type="match status" value="1"/>
</dbReference>
<evidence type="ECO:0000259" key="5">
    <source>
        <dbReference type="PROSITE" id="PS50977"/>
    </source>
</evidence>
<dbReference type="InterPro" id="IPR050109">
    <property type="entry name" value="HTH-type_TetR-like_transc_reg"/>
</dbReference>
<dbReference type="InterPro" id="IPR001647">
    <property type="entry name" value="HTH_TetR"/>
</dbReference>
<dbReference type="Gene3D" id="1.10.10.60">
    <property type="entry name" value="Homeodomain-like"/>
    <property type="match status" value="1"/>
</dbReference>
<dbReference type="Pfam" id="PF00440">
    <property type="entry name" value="TetR_N"/>
    <property type="match status" value="1"/>
</dbReference>
<dbReference type="RefSeq" id="WP_220205060.1">
    <property type="nucleotide sequence ID" value="NZ_BNJK01000001.1"/>
</dbReference>
<dbReference type="PRINTS" id="PR00455">
    <property type="entry name" value="HTHTETR"/>
</dbReference>
<dbReference type="Proteomes" id="UP000597444">
    <property type="component" value="Unassembled WGS sequence"/>
</dbReference>
<evidence type="ECO:0000313" key="7">
    <source>
        <dbReference type="Proteomes" id="UP000597444"/>
    </source>
</evidence>
<name>A0A8J3INQ0_9CHLR</name>
<keyword evidence="2 4" id="KW-0238">DNA-binding</keyword>
<dbReference type="InterPro" id="IPR009057">
    <property type="entry name" value="Homeodomain-like_sf"/>
</dbReference>
<protein>
    <submittedName>
        <fullName evidence="6">TetR family transcriptional regulator</fullName>
    </submittedName>
</protein>
<accession>A0A8J3INQ0</accession>
<feature type="DNA-binding region" description="H-T-H motif" evidence="4">
    <location>
        <begin position="41"/>
        <end position="60"/>
    </location>
</feature>
<evidence type="ECO:0000256" key="4">
    <source>
        <dbReference type="PROSITE-ProRule" id="PRU00335"/>
    </source>
</evidence>
<keyword evidence="3" id="KW-0804">Transcription</keyword>
<dbReference type="PROSITE" id="PS50977">
    <property type="entry name" value="HTH_TETR_2"/>
    <property type="match status" value="1"/>
</dbReference>
<dbReference type="SUPFAM" id="SSF48498">
    <property type="entry name" value="Tetracyclin repressor-like, C-terminal domain"/>
    <property type="match status" value="1"/>
</dbReference>
<dbReference type="GO" id="GO:0003700">
    <property type="term" value="F:DNA-binding transcription factor activity"/>
    <property type="evidence" value="ECO:0007669"/>
    <property type="project" value="TreeGrafter"/>
</dbReference>
<dbReference type="InterPro" id="IPR036271">
    <property type="entry name" value="Tet_transcr_reg_TetR-rel_C_sf"/>
</dbReference>
<reference evidence="6" key="1">
    <citation type="submission" date="2020-10" db="EMBL/GenBank/DDBJ databases">
        <title>Taxonomic study of unclassified bacteria belonging to the class Ktedonobacteria.</title>
        <authorList>
            <person name="Yabe S."/>
            <person name="Wang C.M."/>
            <person name="Zheng Y."/>
            <person name="Sakai Y."/>
            <person name="Cavaletti L."/>
            <person name="Monciardini P."/>
            <person name="Donadio S."/>
        </authorList>
    </citation>
    <scope>NUCLEOTIDE SEQUENCE</scope>
    <source>
        <strain evidence="6">ID150040</strain>
    </source>
</reference>
<evidence type="ECO:0000256" key="2">
    <source>
        <dbReference type="ARBA" id="ARBA00023125"/>
    </source>
</evidence>
<dbReference type="Gene3D" id="1.10.357.10">
    <property type="entry name" value="Tetracycline Repressor, domain 2"/>
    <property type="match status" value="1"/>
</dbReference>
<comment type="caution">
    <text evidence="6">The sequence shown here is derived from an EMBL/GenBank/DDBJ whole genome shotgun (WGS) entry which is preliminary data.</text>
</comment>
<evidence type="ECO:0000256" key="1">
    <source>
        <dbReference type="ARBA" id="ARBA00023015"/>
    </source>
</evidence>
<gene>
    <name evidence="6" type="ORF">KSF_043650</name>
</gene>
<sequence>MAKERQDQPAKRSRLRGEERRTLMLHSAKRVFARSTYAEASTSELARESEVTEPMLYKHFGSKKGLFLAVLSEFGTQFFGMMRECISQRAEKNILDALEHIIDDYKYTLKADPETQRVLFQAVIEASDPDIARCISKHNRRTYEFIRQLVERASQEGYLDPTISIDAATWGYMSMILSHQYSLMLNLSGEFAQAQQEMNRIWLRGLRVDED</sequence>
<organism evidence="6 7">
    <name type="scientific">Reticulibacter mediterranei</name>
    <dbReference type="NCBI Taxonomy" id="2778369"/>
    <lineage>
        <taxon>Bacteria</taxon>
        <taxon>Bacillati</taxon>
        <taxon>Chloroflexota</taxon>
        <taxon>Ktedonobacteria</taxon>
        <taxon>Ktedonobacterales</taxon>
        <taxon>Reticulibacteraceae</taxon>
        <taxon>Reticulibacter</taxon>
    </lineage>
</organism>